<evidence type="ECO:0000256" key="5">
    <source>
        <dbReference type="ARBA" id="ARBA00022692"/>
    </source>
</evidence>
<dbReference type="AlphaFoldDB" id="A0A6J1LYT4"/>
<keyword evidence="9 13" id="KW-0472">Membrane</keyword>
<evidence type="ECO:0000256" key="9">
    <source>
        <dbReference type="ARBA" id="ARBA00023136"/>
    </source>
</evidence>
<gene>
    <name evidence="16" type="primary">LOC111598311</name>
</gene>
<dbReference type="PROSITE" id="PS51379">
    <property type="entry name" value="4FE4S_FER_2"/>
    <property type="match status" value="1"/>
</dbReference>
<evidence type="ECO:0000313" key="15">
    <source>
        <dbReference type="Proteomes" id="UP000504633"/>
    </source>
</evidence>
<keyword evidence="7" id="KW-0915">Sodium</keyword>
<comment type="similarity">
    <text evidence="2 12">Belongs to the amiloride-sensitive sodium channel (TC 1.A.6) family.</text>
</comment>
<dbReference type="Gene3D" id="2.60.470.10">
    <property type="entry name" value="Acid-sensing ion channels like domains"/>
    <property type="match status" value="1"/>
</dbReference>
<evidence type="ECO:0000256" key="13">
    <source>
        <dbReference type="SAM" id="Phobius"/>
    </source>
</evidence>
<dbReference type="GO" id="GO:0005886">
    <property type="term" value="C:plasma membrane"/>
    <property type="evidence" value="ECO:0007669"/>
    <property type="project" value="TreeGrafter"/>
</dbReference>
<keyword evidence="11 12" id="KW-0407">Ion channel</keyword>
<dbReference type="GeneID" id="111598311"/>
<dbReference type="InterPro" id="IPR017896">
    <property type="entry name" value="4Fe4S_Fe-S-bd"/>
</dbReference>
<evidence type="ECO:0000256" key="3">
    <source>
        <dbReference type="ARBA" id="ARBA00022448"/>
    </source>
</evidence>
<protein>
    <submittedName>
        <fullName evidence="16">Pickpocket protein 11 isoform X1</fullName>
    </submittedName>
</protein>
<dbReference type="InterPro" id="IPR001873">
    <property type="entry name" value="ENaC"/>
</dbReference>
<evidence type="ECO:0000259" key="14">
    <source>
        <dbReference type="PROSITE" id="PS51379"/>
    </source>
</evidence>
<keyword evidence="8 12" id="KW-0406">Ion transport</keyword>
<keyword evidence="4 12" id="KW-0894">Sodium channel</keyword>
<reference evidence="16" key="1">
    <citation type="submission" date="2025-08" db="UniProtKB">
        <authorList>
            <consortium name="RefSeq"/>
        </authorList>
    </citation>
    <scope>IDENTIFICATION</scope>
    <source>
        <strain evidence="16">15085-1641.00</strain>
        <tissue evidence="16">Whole body</tissue>
    </source>
</reference>
<evidence type="ECO:0000256" key="10">
    <source>
        <dbReference type="ARBA" id="ARBA00023201"/>
    </source>
</evidence>
<dbReference type="Proteomes" id="UP000504633">
    <property type="component" value="Unplaced"/>
</dbReference>
<accession>A0A6J1LYT4</accession>
<evidence type="ECO:0000256" key="4">
    <source>
        <dbReference type="ARBA" id="ARBA00022461"/>
    </source>
</evidence>
<dbReference type="GO" id="GO:0015280">
    <property type="term" value="F:ligand-gated sodium channel activity"/>
    <property type="evidence" value="ECO:0007669"/>
    <property type="project" value="TreeGrafter"/>
</dbReference>
<keyword evidence="10 12" id="KW-0739">Sodium transport</keyword>
<dbReference type="PRINTS" id="PR01078">
    <property type="entry name" value="AMINACHANNEL"/>
</dbReference>
<name>A0A6J1LYT4_DROHY</name>
<dbReference type="OMA" id="ETVLWGM"/>
<comment type="subcellular location">
    <subcellularLocation>
        <location evidence="1">Membrane</location>
        <topology evidence="1">Multi-pass membrane protein</topology>
    </subcellularLocation>
</comment>
<dbReference type="OrthoDB" id="8188903at2759"/>
<dbReference type="RefSeq" id="XP_023169273.1">
    <property type="nucleotide sequence ID" value="XM_023313505.1"/>
</dbReference>
<evidence type="ECO:0000256" key="12">
    <source>
        <dbReference type="RuleBase" id="RU000679"/>
    </source>
</evidence>
<keyword evidence="3 12" id="KW-0813">Transport</keyword>
<evidence type="ECO:0000256" key="1">
    <source>
        <dbReference type="ARBA" id="ARBA00004141"/>
    </source>
</evidence>
<sequence>MHWISFLSVTLKGSMYLGTLYVSLTFIVPVTKSLMESYFATSVSFNLDTIYLNWNTSFPAITVCELYNSEKIWDTSDALFGIEHDFHIDDFVGEIAFFRGSCTSCEICQRVQCPDNFTQLLDVFRSKCHELIVECQYLNQIFDCCDQFLPILTEYGVCYTFNSVQARKVAQVQFKNNRMTGAGNLKFLATADIQVNVHPPIDVPFLFSEGMIRETVLLGNNKELILNVIEVYNHESVEELNHEQRRCRYSHEYDEHRIGIYEFYSFSGCIVECTVTLQLLYCNCTSHFMAVPSKNSLPMCDVQGLICLTDIHDRLFAERKSCDCMSSCEEPEYNIIYNSADDKQDSEKDFSDIHVALVELPTQRYVRRVSKTFLDLLISFGGLISLFFNLSALRVVEAIFMALEYRKEVLKWINRIFIGTLKYLKILIKLK</sequence>
<keyword evidence="6 13" id="KW-1133">Transmembrane helix</keyword>
<dbReference type="KEGG" id="dhe:111598311"/>
<organism evidence="15 16">
    <name type="scientific">Drosophila hydei</name>
    <name type="common">Fruit fly</name>
    <dbReference type="NCBI Taxonomy" id="7224"/>
    <lineage>
        <taxon>Eukaryota</taxon>
        <taxon>Metazoa</taxon>
        <taxon>Ecdysozoa</taxon>
        <taxon>Arthropoda</taxon>
        <taxon>Hexapoda</taxon>
        <taxon>Insecta</taxon>
        <taxon>Pterygota</taxon>
        <taxon>Neoptera</taxon>
        <taxon>Endopterygota</taxon>
        <taxon>Diptera</taxon>
        <taxon>Brachycera</taxon>
        <taxon>Muscomorpha</taxon>
        <taxon>Ephydroidea</taxon>
        <taxon>Drosophilidae</taxon>
        <taxon>Drosophila</taxon>
    </lineage>
</organism>
<evidence type="ECO:0000256" key="2">
    <source>
        <dbReference type="ARBA" id="ARBA00007193"/>
    </source>
</evidence>
<evidence type="ECO:0000256" key="7">
    <source>
        <dbReference type="ARBA" id="ARBA00023053"/>
    </source>
</evidence>
<keyword evidence="5 12" id="KW-0812">Transmembrane</keyword>
<evidence type="ECO:0000256" key="8">
    <source>
        <dbReference type="ARBA" id="ARBA00023065"/>
    </source>
</evidence>
<evidence type="ECO:0000256" key="11">
    <source>
        <dbReference type="ARBA" id="ARBA00023303"/>
    </source>
</evidence>
<dbReference type="Pfam" id="PF00858">
    <property type="entry name" value="ASC"/>
    <property type="match status" value="1"/>
</dbReference>
<feature type="domain" description="4Fe-4S ferredoxin-type" evidence="14">
    <location>
        <begin position="93"/>
        <end position="123"/>
    </location>
</feature>
<dbReference type="PANTHER" id="PTHR11690">
    <property type="entry name" value="AMILORIDE-SENSITIVE SODIUM CHANNEL-RELATED"/>
    <property type="match status" value="1"/>
</dbReference>
<evidence type="ECO:0000313" key="16">
    <source>
        <dbReference type="RefSeq" id="XP_023169273.1"/>
    </source>
</evidence>
<evidence type="ECO:0000256" key="6">
    <source>
        <dbReference type="ARBA" id="ARBA00022989"/>
    </source>
</evidence>
<keyword evidence="15" id="KW-1185">Reference proteome</keyword>
<feature type="transmembrane region" description="Helical" evidence="13">
    <location>
        <begin position="6"/>
        <end position="28"/>
    </location>
</feature>
<proteinExistence type="inferred from homology"/>
<feature type="transmembrane region" description="Helical" evidence="13">
    <location>
        <begin position="373"/>
        <end position="392"/>
    </location>
</feature>
<dbReference type="PANTHER" id="PTHR11690:SF184">
    <property type="entry name" value="PICKPOCKET 31"/>
    <property type="match status" value="1"/>
</dbReference>